<dbReference type="Pfam" id="PF01590">
    <property type="entry name" value="GAF"/>
    <property type="match status" value="1"/>
</dbReference>
<gene>
    <name evidence="3" type="ORF">ACFSBI_06460</name>
</gene>
<sequence>MLHHLLQRIAVLQYHRVLAAPGVVARDEPSASSGAPDALRVLLLGSGVASGKGVSTYGLALVGALQRHLQARLGRPVDVELVRQHGAGLERAAALARARSEGDWDAYVLAFGVSDALRLTPPTVWRRGLGLLLSTIEDVKVWPLPVPIAVAGIPPLQSFSAHRGMLMPLLARHAERLNQATRQLVAAHPAAFFVDLPGVGLRHDRPFGSPDAYDHWAAALAERLDPVLRKAITRVADQGVEDGDERDLIGDRSRKRLEAIADRARRTLDADFAAVRLIDGDRLRLVAASAGVASRSERLDRSIGALAMAAGAVVVADLATDPRTAGRPMLRGLRSYGGVALHAADGSVIGTLCVFNGEAGHEARLPELEAFAAQVEIELDAGRDEAAPERSEAPTDGARSDDADGGRRLGRWQRVLLRLRSRSRLRSEGVDLVEVPRRQQVPAATVLAIPGPNPIRVLTVGGEYAVGFGVTDRRDALDGAVARLLHRRTGRGVELVNRAGVDVGLLRLGASLGPGGAAGFDLVLWTPLFIEATRTLLRTRWMLGVGGLIRRVRATSDAGVVLVGVPALIGRQPMAVLGRARARQINRLLERIARSGHRVRVAEPAPVVLSEVTTVDGAHVYRDTAVHVFQAVVDALEDEVPRPPARASAPVWEEPVAATAGS</sequence>
<dbReference type="Proteomes" id="UP001597347">
    <property type="component" value="Unassembled WGS sequence"/>
</dbReference>
<dbReference type="EMBL" id="JBHUEA010000007">
    <property type="protein sequence ID" value="MFD1721189.1"/>
    <property type="molecule type" value="Genomic_DNA"/>
</dbReference>
<organism evidence="3 4">
    <name type="scientific">Amnibacterium endophyticum</name>
    <dbReference type="NCBI Taxonomy" id="2109337"/>
    <lineage>
        <taxon>Bacteria</taxon>
        <taxon>Bacillati</taxon>
        <taxon>Actinomycetota</taxon>
        <taxon>Actinomycetes</taxon>
        <taxon>Micrococcales</taxon>
        <taxon>Microbacteriaceae</taxon>
        <taxon>Amnibacterium</taxon>
    </lineage>
</organism>
<dbReference type="RefSeq" id="WP_377933189.1">
    <property type="nucleotide sequence ID" value="NZ_JBHUEA010000007.1"/>
</dbReference>
<dbReference type="InterPro" id="IPR036514">
    <property type="entry name" value="SGNH_hydro_sf"/>
</dbReference>
<name>A0ABW4LDE9_9MICO</name>
<feature type="region of interest" description="Disordered" evidence="1">
    <location>
        <begin position="642"/>
        <end position="662"/>
    </location>
</feature>
<protein>
    <submittedName>
        <fullName evidence="3">GAF domain-containing protein</fullName>
    </submittedName>
</protein>
<dbReference type="PANTHER" id="PTHR43102:SF2">
    <property type="entry name" value="GAF DOMAIN-CONTAINING PROTEIN"/>
    <property type="match status" value="1"/>
</dbReference>
<accession>A0ABW4LDE9</accession>
<evidence type="ECO:0000256" key="1">
    <source>
        <dbReference type="SAM" id="MobiDB-lite"/>
    </source>
</evidence>
<dbReference type="Gene3D" id="3.40.50.1110">
    <property type="entry name" value="SGNH hydrolase"/>
    <property type="match status" value="1"/>
</dbReference>
<keyword evidence="4" id="KW-1185">Reference proteome</keyword>
<dbReference type="PANTHER" id="PTHR43102">
    <property type="entry name" value="SLR1143 PROTEIN"/>
    <property type="match status" value="1"/>
</dbReference>
<evidence type="ECO:0000313" key="4">
    <source>
        <dbReference type="Proteomes" id="UP001597347"/>
    </source>
</evidence>
<feature type="domain" description="GAF" evidence="2">
    <location>
        <begin position="252"/>
        <end position="389"/>
    </location>
</feature>
<dbReference type="InterPro" id="IPR029016">
    <property type="entry name" value="GAF-like_dom_sf"/>
</dbReference>
<reference evidence="4" key="1">
    <citation type="journal article" date="2019" name="Int. J. Syst. Evol. Microbiol.">
        <title>The Global Catalogue of Microorganisms (GCM) 10K type strain sequencing project: providing services to taxonomists for standard genome sequencing and annotation.</title>
        <authorList>
            <consortium name="The Broad Institute Genomics Platform"/>
            <consortium name="The Broad Institute Genome Sequencing Center for Infectious Disease"/>
            <person name="Wu L."/>
            <person name="Ma J."/>
        </authorList>
    </citation>
    <scope>NUCLEOTIDE SEQUENCE [LARGE SCALE GENOMIC DNA]</scope>
    <source>
        <strain evidence="4">CGMCC 1.12471</strain>
    </source>
</reference>
<proteinExistence type="predicted"/>
<dbReference type="InterPro" id="IPR003018">
    <property type="entry name" value="GAF"/>
</dbReference>
<dbReference type="CDD" id="cd01836">
    <property type="entry name" value="FeeA_FeeB_like"/>
    <property type="match status" value="1"/>
</dbReference>
<feature type="region of interest" description="Disordered" evidence="1">
    <location>
        <begin position="382"/>
        <end position="405"/>
    </location>
</feature>
<comment type="caution">
    <text evidence="3">The sequence shown here is derived from an EMBL/GenBank/DDBJ whole genome shotgun (WGS) entry which is preliminary data.</text>
</comment>
<dbReference type="SUPFAM" id="SSF55781">
    <property type="entry name" value="GAF domain-like"/>
    <property type="match status" value="1"/>
</dbReference>
<dbReference type="SUPFAM" id="SSF52266">
    <property type="entry name" value="SGNH hydrolase"/>
    <property type="match status" value="2"/>
</dbReference>
<evidence type="ECO:0000313" key="3">
    <source>
        <dbReference type="EMBL" id="MFD1721189.1"/>
    </source>
</evidence>
<dbReference type="Gene3D" id="3.30.450.40">
    <property type="match status" value="1"/>
</dbReference>
<dbReference type="SMART" id="SM00065">
    <property type="entry name" value="GAF"/>
    <property type="match status" value="1"/>
</dbReference>
<evidence type="ECO:0000259" key="2">
    <source>
        <dbReference type="SMART" id="SM00065"/>
    </source>
</evidence>